<accession>A0A8J3LW65</accession>
<dbReference type="Proteomes" id="UP000653674">
    <property type="component" value="Unassembled WGS sequence"/>
</dbReference>
<organism evidence="1 2">
    <name type="scientific">Planosporangium flavigriseum</name>
    <dbReference type="NCBI Taxonomy" id="373681"/>
    <lineage>
        <taxon>Bacteria</taxon>
        <taxon>Bacillati</taxon>
        <taxon>Actinomycetota</taxon>
        <taxon>Actinomycetes</taxon>
        <taxon>Micromonosporales</taxon>
        <taxon>Micromonosporaceae</taxon>
        <taxon>Planosporangium</taxon>
    </lineage>
</organism>
<dbReference type="EMBL" id="BONU01000003">
    <property type="protein sequence ID" value="GIG72240.1"/>
    <property type="molecule type" value="Genomic_DNA"/>
</dbReference>
<sequence>MALIGRADDRPTSAHAPLRVLHDGRWFPADEMSKGAAYELFADEPLPGFLPNPRPGARHKFRRFVHATDVLAATGLGSRAAAVIATGEQPLAELPDQPLRMPVSRSLDWAGLHRLSQQPATADSVVAAIRRSATIRRGTRMIKVLSARQLVGHLRGWLPSGFCYREYDVAHLRTPAELGVLRGDGADPGDVVFALRWRAVDPLDYAVPSVDTYPGFVNIPPGDRMGPPIIGSGFAPADRHLVPEFVTADLADLPLTANASLLAYTTDGTEVTLYTYLAEQHTWARMWGPQWRHLLSSVPEGFPGDQEYFPVPAAPTRFVGRYRGETYDAIADPPGEFRLAAKIRAARYPVESIARRTVYARWRGVPCTIVRSEAGWLRVRPCRPDAEAIDQLAAQCVERGVYETWAPATEVTDAREVDIEYRL</sequence>
<comment type="caution">
    <text evidence="1">The sequence shown here is derived from an EMBL/GenBank/DDBJ whole genome shotgun (WGS) entry which is preliminary data.</text>
</comment>
<dbReference type="RefSeq" id="WP_239075285.1">
    <property type="nucleotide sequence ID" value="NZ_BAAAQJ010000008.1"/>
</dbReference>
<gene>
    <name evidence="1" type="ORF">Pfl04_06440</name>
</gene>
<protein>
    <submittedName>
        <fullName evidence="1">Uncharacterized protein</fullName>
    </submittedName>
</protein>
<reference evidence="1" key="1">
    <citation type="submission" date="2021-01" db="EMBL/GenBank/DDBJ databases">
        <title>Whole genome shotgun sequence of Planosporangium flavigriseum NBRC 105377.</title>
        <authorList>
            <person name="Komaki H."/>
            <person name="Tamura T."/>
        </authorList>
    </citation>
    <scope>NUCLEOTIDE SEQUENCE</scope>
    <source>
        <strain evidence="1">NBRC 105377</strain>
    </source>
</reference>
<evidence type="ECO:0000313" key="2">
    <source>
        <dbReference type="Proteomes" id="UP000653674"/>
    </source>
</evidence>
<keyword evidence="2" id="KW-1185">Reference proteome</keyword>
<name>A0A8J3LW65_9ACTN</name>
<dbReference type="AlphaFoldDB" id="A0A8J3LW65"/>
<proteinExistence type="predicted"/>
<evidence type="ECO:0000313" key="1">
    <source>
        <dbReference type="EMBL" id="GIG72240.1"/>
    </source>
</evidence>